<keyword evidence="2 5" id="KW-0238">DNA-binding</keyword>
<dbReference type="InterPro" id="IPR036388">
    <property type="entry name" value="WH-like_DNA-bd_sf"/>
</dbReference>
<dbReference type="Pfam" id="PF00072">
    <property type="entry name" value="Response_reg"/>
    <property type="match status" value="1"/>
</dbReference>
<name>A0A645FDV2_9ZZZZ</name>
<comment type="caution">
    <text evidence="5">The sequence shown here is derived from an EMBL/GenBank/DDBJ whole genome shotgun (WGS) entry which is preliminary data.</text>
</comment>
<dbReference type="PANTHER" id="PTHR43214">
    <property type="entry name" value="TWO-COMPONENT RESPONSE REGULATOR"/>
    <property type="match status" value="1"/>
</dbReference>
<gene>
    <name evidence="5" type="primary">devR_3</name>
    <name evidence="5" type="ORF">SDC9_158832</name>
</gene>
<dbReference type="InterPro" id="IPR001789">
    <property type="entry name" value="Sig_transdc_resp-reg_receiver"/>
</dbReference>
<proteinExistence type="predicted"/>
<dbReference type="GO" id="GO:0003677">
    <property type="term" value="F:DNA binding"/>
    <property type="evidence" value="ECO:0007669"/>
    <property type="project" value="UniProtKB-KW"/>
</dbReference>
<keyword evidence="3" id="KW-0804">Transcription</keyword>
<accession>A0A645FDV2</accession>
<dbReference type="PANTHER" id="PTHR43214:SF41">
    <property type="entry name" value="NITRATE_NITRITE RESPONSE REGULATOR PROTEIN NARP"/>
    <property type="match status" value="1"/>
</dbReference>
<dbReference type="AlphaFoldDB" id="A0A645FDV2"/>
<evidence type="ECO:0000256" key="1">
    <source>
        <dbReference type="ARBA" id="ARBA00023015"/>
    </source>
</evidence>
<organism evidence="5">
    <name type="scientific">bioreactor metagenome</name>
    <dbReference type="NCBI Taxonomy" id="1076179"/>
    <lineage>
        <taxon>unclassified sequences</taxon>
        <taxon>metagenomes</taxon>
        <taxon>ecological metagenomes</taxon>
    </lineage>
</organism>
<protein>
    <submittedName>
        <fullName evidence="5">DNA-binding transcriptional activator DevR/DosR</fullName>
    </submittedName>
</protein>
<dbReference type="GO" id="GO:0000160">
    <property type="term" value="P:phosphorelay signal transduction system"/>
    <property type="evidence" value="ECO:0007669"/>
    <property type="project" value="InterPro"/>
</dbReference>
<evidence type="ECO:0000313" key="5">
    <source>
        <dbReference type="EMBL" id="MPN11529.1"/>
    </source>
</evidence>
<dbReference type="Gene3D" id="1.10.10.10">
    <property type="entry name" value="Winged helix-like DNA-binding domain superfamily/Winged helix DNA-binding domain"/>
    <property type="match status" value="1"/>
</dbReference>
<dbReference type="Gene3D" id="3.40.50.2300">
    <property type="match status" value="1"/>
</dbReference>
<keyword evidence="1" id="KW-0805">Transcription regulation</keyword>
<dbReference type="SUPFAM" id="SSF52172">
    <property type="entry name" value="CheY-like"/>
    <property type="match status" value="1"/>
</dbReference>
<feature type="domain" description="Response regulatory" evidence="4">
    <location>
        <begin position="16"/>
        <end position="133"/>
    </location>
</feature>
<evidence type="ECO:0000256" key="3">
    <source>
        <dbReference type="ARBA" id="ARBA00023163"/>
    </source>
</evidence>
<dbReference type="SMART" id="SM00448">
    <property type="entry name" value="REC"/>
    <property type="match status" value="1"/>
</dbReference>
<dbReference type="PROSITE" id="PS50110">
    <property type="entry name" value="RESPONSE_REGULATORY"/>
    <property type="match status" value="1"/>
</dbReference>
<dbReference type="InterPro" id="IPR039420">
    <property type="entry name" value="WalR-like"/>
</dbReference>
<dbReference type="InterPro" id="IPR011006">
    <property type="entry name" value="CheY-like_superfamily"/>
</dbReference>
<evidence type="ECO:0000259" key="4">
    <source>
        <dbReference type="PROSITE" id="PS50110"/>
    </source>
</evidence>
<dbReference type="EMBL" id="VSSQ01057746">
    <property type="protein sequence ID" value="MPN11529.1"/>
    <property type="molecule type" value="Genomic_DNA"/>
</dbReference>
<sequence length="212" mass="23012">MSIIDRANPVIATGQTVLLVEDEPLLQRRLVRALSELGFQEQDIQVASTVARALEAMAQRRFSMAFIDLALPDGSGIELIARMRLHHPQARIVVGSAWSSAASVLAALRAGATGYVHKERDDAEVREVLGSALRGGATIDPMMAREILRTCTPGGEGAEVAVALDALDRKLLALTAEGCSHREIGAQLQISREEMEQRVRQIYLKLHRAADA</sequence>
<reference evidence="5" key="1">
    <citation type="submission" date="2019-08" db="EMBL/GenBank/DDBJ databases">
        <authorList>
            <person name="Kucharzyk K."/>
            <person name="Murdoch R.W."/>
            <person name="Higgins S."/>
            <person name="Loffler F."/>
        </authorList>
    </citation>
    <scope>NUCLEOTIDE SEQUENCE</scope>
</reference>
<evidence type="ECO:0000256" key="2">
    <source>
        <dbReference type="ARBA" id="ARBA00023125"/>
    </source>
</evidence>